<dbReference type="eggNOG" id="ENOG5031XQA">
    <property type="taxonomic scope" value="Bacteria"/>
</dbReference>
<accession>G8WPD1</accession>
<dbReference type="HOGENOM" id="CLU_2958690_0_0_11"/>
<accession>F8JY57</accession>
<sequence length="59" mass="5939">MIALYLPGIEGAAEVVDALLTAADAVQSGAPDLAARRRGLADAIGDALDALPQPRQPTA</sequence>
<dbReference type="AlphaFoldDB" id="F8JY57"/>
<name>F8JY57_STREN</name>
<keyword evidence="2" id="KW-1185">Reference proteome</keyword>
<evidence type="ECO:0000313" key="2">
    <source>
        <dbReference type="Proteomes" id="UP000007842"/>
    </source>
</evidence>
<dbReference type="KEGG" id="scy:SCATT_22620"/>
<dbReference type="KEGG" id="sct:SCAT_2279"/>
<dbReference type="RefSeq" id="WP_014143025.1">
    <property type="nucleotide sequence ID" value="NC_016111.1"/>
</dbReference>
<dbReference type="EMBL" id="CP003219">
    <property type="protein sequence ID" value="AEW94633.1"/>
    <property type="molecule type" value="Genomic_DNA"/>
</dbReference>
<dbReference type="PATRIC" id="fig|1003195.11.peg.3792"/>
<gene>
    <name evidence="1" type="ordered locus">SCATT_22620</name>
</gene>
<dbReference type="STRING" id="1003195.SCATT_22620"/>
<reference evidence="2" key="1">
    <citation type="submission" date="2011-12" db="EMBL/GenBank/DDBJ databases">
        <title>Complete genome sequence of Streptomyces cattleya strain DSM 46488.</title>
        <authorList>
            <person name="Ou H.-Y."/>
            <person name="Li P."/>
            <person name="Zhao C."/>
            <person name="O'Hagan D."/>
            <person name="Deng Z."/>
        </authorList>
    </citation>
    <scope>NUCLEOTIDE SEQUENCE [LARGE SCALE GENOMIC DNA]</scope>
    <source>
        <strain evidence="2">ATCC 35852 / DSM 46488 / JCM 4925 / NBRC 14057 / NRRL 8057</strain>
    </source>
</reference>
<organism evidence="1 2">
    <name type="scientific">Streptantibioticus cattleyicolor (strain ATCC 35852 / DSM 46488 / JCM 4925 / NBRC 14057 / NRRL 8057)</name>
    <name type="common">Streptomyces cattleya</name>
    <dbReference type="NCBI Taxonomy" id="1003195"/>
    <lineage>
        <taxon>Bacteria</taxon>
        <taxon>Bacillati</taxon>
        <taxon>Actinomycetota</taxon>
        <taxon>Actinomycetes</taxon>
        <taxon>Kitasatosporales</taxon>
        <taxon>Streptomycetaceae</taxon>
        <taxon>Streptantibioticus</taxon>
    </lineage>
</organism>
<evidence type="ECO:0000313" key="1">
    <source>
        <dbReference type="EMBL" id="AEW94633.1"/>
    </source>
</evidence>
<dbReference type="Proteomes" id="UP000007842">
    <property type="component" value="Chromosome"/>
</dbReference>
<protein>
    <submittedName>
        <fullName evidence="1">Uncharacterized protein</fullName>
    </submittedName>
</protein>
<proteinExistence type="predicted"/>